<keyword evidence="1" id="KW-0732">Signal</keyword>
<feature type="domain" description="Swiss Army Knife 2H phosphoesterase" evidence="2">
    <location>
        <begin position="61"/>
        <end position="198"/>
    </location>
</feature>
<dbReference type="AlphaFoldDB" id="A0A9P6Y9D1"/>
<comment type="caution">
    <text evidence="3">The sequence shown here is derived from an EMBL/GenBank/DDBJ whole genome shotgun (WGS) entry which is preliminary data.</text>
</comment>
<dbReference type="Proteomes" id="UP000717996">
    <property type="component" value="Unassembled WGS sequence"/>
</dbReference>
<dbReference type="InterPro" id="IPR054498">
    <property type="entry name" value="2H-SAK"/>
</dbReference>
<protein>
    <recommendedName>
        <fullName evidence="2">Swiss Army Knife 2H phosphoesterase domain-containing protein</fullName>
    </recommendedName>
</protein>
<feature type="signal peptide" evidence="1">
    <location>
        <begin position="1"/>
        <end position="18"/>
    </location>
</feature>
<feature type="chain" id="PRO_5040261296" description="Swiss Army Knife 2H phosphoesterase domain-containing protein" evidence="1">
    <location>
        <begin position="19"/>
        <end position="218"/>
    </location>
</feature>
<dbReference type="OrthoDB" id="5545695at2759"/>
<accession>A0A9P6Y9D1</accession>
<evidence type="ECO:0000256" key="1">
    <source>
        <dbReference type="SAM" id="SignalP"/>
    </source>
</evidence>
<organism evidence="3 4">
    <name type="scientific">Rhizopus oryzae</name>
    <name type="common">Mucormycosis agent</name>
    <name type="synonym">Rhizopus arrhizus var. delemar</name>
    <dbReference type="NCBI Taxonomy" id="64495"/>
    <lineage>
        <taxon>Eukaryota</taxon>
        <taxon>Fungi</taxon>
        <taxon>Fungi incertae sedis</taxon>
        <taxon>Mucoromycota</taxon>
        <taxon>Mucoromycotina</taxon>
        <taxon>Mucoromycetes</taxon>
        <taxon>Mucorales</taxon>
        <taxon>Mucorineae</taxon>
        <taxon>Rhizopodaceae</taxon>
        <taxon>Rhizopus</taxon>
    </lineage>
</organism>
<dbReference type="SUPFAM" id="SSF55144">
    <property type="entry name" value="LigT-like"/>
    <property type="match status" value="1"/>
</dbReference>
<reference evidence="3" key="1">
    <citation type="journal article" date="2020" name="Microb. Genom.">
        <title>Genetic diversity of clinical and environmental Mucorales isolates obtained from an investigation of mucormycosis cases among solid organ transplant recipients.</title>
        <authorList>
            <person name="Nguyen M.H."/>
            <person name="Kaul D."/>
            <person name="Muto C."/>
            <person name="Cheng S.J."/>
            <person name="Richter R.A."/>
            <person name="Bruno V.M."/>
            <person name="Liu G."/>
            <person name="Beyhan S."/>
            <person name="Sundermann A.J."/>
            <person name="Mounaud S."/>
            <person name="Pasculle A.W."/>
            <person name="Nierman W.C."/>
            <person name="Driscoll E."/>
            <person name="Cumbie R."/>
            <person name="Clancy C.J."/>
            <person name="Dupont C.L."/>
        </authorList>
    </citation>
    <scope>NUCLEOTIDE SEQUENCE</scope>
    <source>
        <strain evidence="3">GL16</strain>
    </source>
</reference>
<dbReference type="EMBL" id="JAANIT010001103">
    <property type="protein sequence ID" value="KAG1542231.1"/>
    <property type="molecule type" value="Genomic_DNA"/>
</dbReference>
<sequence>MLKGFALLMTAFCGLVHAVSQQVHYKTPLGIDYQGSPLSVSRKILSTKKVPFVEHSAGDSSWLGMAIDYQYIKPIFNELNSTQFPLISRGESHITVISPPEFAVLATANITIDEINKIAIKNSIQSSKIKIVCLGKEDVVLKDERYVVYQIIVKSSDLVKIRQEIFKLYVKKGGNTALFDPNSFWPHITVGFTKADVFLEQGVYKGANVCYRPIKLIK</sequence>
<dbReference type="Pfam" id="PF22547">
    <property type="entry name" value="2H-SAK"/>
    <property type="match status" value="1"/>
</dbReference>
<dbReference type="InterPro" id="IPR009097">
    <property type="entry name" value="Cyclic_Pdiesterase"/>
</dbReference>
<evidence type="ECO:0000259" key="2">
    <source>
        <dbReference type="Pfam" id="PF22547"/>
    </source>
</evidence>
<name>A0A9P6Y9D1_RHIOR</name>
<evidence type="ECO:0000313" key="3">
    <source>
        <dbReference type="EMBL" id="KAG1542231.1"/>
    </source>
</evidence>
<gene>
    <name evidence="3" type="ORF">G6F51_007403</name>
</gene>
<evidence type="ECO:0000313" key="4">
    <source>
        <dbReference type="Proteomes" id="UP000717996"/>
    </source>
</evidence>
<proteinExistence type="predicted"/>